<gene>
    <name evidence="4" type="ORF">CBOVIS_LOCUS8004</name>
</gene>
<dbReference type="Proteomes" id="UP000494206">
    <property type="component" value="Unassembled WGS sequence"/>
</dbReference>
<sequence length="159" mass="17012">MLSIFLVIFLQFATIYGQYGMFGGYGMNYGINPYMGGIYGTTNLVADDEPPKNKRDCRGLPSMRARSICRYGNPMGGTFGCTDMSPQCALWASTGQCATNPLTMRSMCAMSCGLCLGTGLGAIGTGLGAAYPFVGRSIYETGIFRSPDADLKPIVARFL</sequence>
<comment type="caution">
    <text evidence="4">The sequence shown here is derived from an EMBL/GenBank/DDBJ whole genome shotgun (WGS) entry which is preliminary data.</text>
</comment>
<comment type="caution">
    <text evidence="1">Lacks conserved residue(s) required for the propagation of feature annotation.</text>
</comment>
<evidence type="ECO:0000259" key="3">
    <source>
        <dbReference type="PROSITE" id="PS51670"/>
    </source>
</evidence>
<evidence type="ECO:0000313" key="5">
    <source>
        <dbReference type="Proteomes" id="UP000494206"/>
    </source>
</evidence>
<feature type="domain" description="ShKT" evidence="3">
    <location>
        <begin position="81"/>
        <end position="115"/>
    </location>
</feature>
<accession>A0A8S1EWY5</accession>
<name>A0A8S1EWY5_9PELO</name>
<feature type="signal peptide" evidence="2">
    <location>
        <begin position="1"/>
        <end position="17"/>
    </location>
</feature>
<dbReference type="AlphaFoldDB" id="A0A8S1EWY5"/>
<dbReference type="EMBL" id="CADEPM010000005">
    <property type="protein sequence ID" value="CAB3405858.1"/>
    <property type="molecule type" value="Genomic_DNA"/>
</dbReference>
<feature type="disulfide bond" evidence="1">
    <location>
        <begin position="81"/>
        <end position="115"/>
    </location>
</feature>
<dbReference type="OrthoDB" id="5868945at2759"/>
<evidence type="ECO:0000256" key="1">
    <source>
        <dbReference type="PROSITE-ProRule" id="PRU01005"/>
    </source>
</evidence>
<evidence type="ECO:0000313" key="4">
    <source>
        <dbReference type="EMBL" id="CAB3405858.1"/>
    </source>
</evidence>
<feature type="chain" id="PRO_5035923827" description="ShKT domain-containing protein" evidence="2">
    <location>
        <begin position="18"/>
        <end position="159"/>
    </location>
</feature>
<proteinExistence type="predicted"/>
<keyword evidence="5" id="KW-1185">Reference proteome</keyword>
<reference evidence="4 5" key="1">
    <citation type="submission" date="2020-04" db="EMBL/GenBank/DDBJ databases">
        <authorList>
            <person name="Laetsch R D."/>
            <person name="Stevens L."/>
            <person name="Kumar S."/>
            <person name="Blaxter L. M."/>
        </authorList>
    </citation>
    <scope>NUCLEOTIDE SEQUENCE [LARGE SCALE GENOMIC DNA]</scope>
</reference>
<keyword evidence="1" id="KW-1015">Disulfide bond</keyword>
<keyword evidence="2" id="KW-0732">Signal</keyword>
<dbReference type="Pfam" id="PF01549">
    <property type="entry name" value="ShK"/>
    <property type="match status" value="1"/>
</dbReference>
<organism evidence="4 5">
    <name type="scientific">Caenorhabditis bovis</name>
    <dbReference type="NCBI Taxonomy" id="2654633"/>
    <lineage>
        <taxon>Eukaryota</taxon>
        <taxon>Metazoa</taxon>
        <taxon>Ecdysozoa</taxon>
        <taxon>Nematoda</taxon>
        <taxon>Chromadorea</taxon>
        <taxon>Rhabditida</taxon>
        <taxon>Rhabditina</taxon>
        <taxon>Rhabditomorpha</taxon>
        <taxon>Rhabditoidea</taxon>
        <taxon>Rhabditidae</taxon>
        <taxon>Peloderinae</taxon>
        <taxon>Caenorhabditis</taxon>
    </lineage>
</organism>
<evidence type="ECO:0000256" key="2">
    <source>
        <dbReference type="SAM" id="SignalP"/>
    </source>
</evidence>
<protein>
    <recommendedName>
        <fullName evidence="3">ShKT domain-containing protein</fullName>
    </recommendedName>
</protein>
<dbReference type="PROSITE" id="PS51670">
    <property type="entry name" value="SHKT"/>
    <property type="match status" value="1"/>
</dbReference>
<dbReference type="InterPro" id="IPR003582">
    <property type="entry name" value="ShKT_dom"/>
</dbReference>
<dbReference type="SMART" id="SM00254">
    <property type="entry name" value="ShKT"/>
    <property type="match status" value="1"/>
</dbReference>